<organism evidence="3 4">
    <name type="scientific">Rhodobacter maris</name>
    <dbReference type="NCBI Taxonomy" id="446682"/>
    <lineage>
        <taxon>Bacteria</taxon>
        <taxon>Pseudomonadati</taxon>
        <taxon>Pseudomonadota</taxon>
        <taxon>Alphaproteobacteria</taxon>
        <taxon>Rhodobacterales</taxon>
        <taxon>Rhodobacter group</taxon>
        <taxon>Rhodobacter</taxon>
    </lineage>
</organism>
<comment type="similarity">
    <text evidence="1 2">Belongs to the outer membrane factor (OMF) (TC 1.B.17) family.</text>
</comment>
<keyword evidence="2" id="KW-0472">Membrane</keyword>
<keyword evidence="2" id="KW-0812">Transmembrane</keyword>
<keyword evidence="2" id="KW-0732">Signal</keyword>
<feature type="chain" id="PRO_5011811165" evidence="2">
    <location>
        <begin position="30"/>
        <end position="463"/>
    </location>
</feature>
<dbReference type="PANTHER" id="PTHR30203:SF32">
    <property type="entry name" value="CATION EFFLUX SYSTEM PROTEIN CUSC"/>
    <property type="match status" value="1"/>
</dbReference>
<keyword evidence="4" id="KW-1185">Reference proteome</keyword>
<evidence type="ECO:0000313" key="3">
    <source>
        <dbReference type="EMBL" id="SOC08002.1"/>
    </source>
</evidence>
<dbReference type="PANTHER" id="PTHR30203">
    <property type="entry name" value="OUTER MEMBRANE CATION EFFLUX PROTEIN"/>
    <property type="match status" value="1"/>
</dbReference>
<dbReference type="NCBIfam" id="TIGR01845">
    <property type="entry name" value="outer_NodT"/>
    <property type="match status" value="1"/>
</dbReference>
<sequence length="463" mass="48397">MQDGQTGRPLSRRAFLAGSALSGAALALAGCAAVDYRAPAADAPGRFEGAAPARRARAGEGWWRAFQEPQLDALIAAGEARNLDVLQAVAAVEEARATLMSTGAADQPQLSGSAGLIRGDSTGRAGVTTTSQAGLSVSWLFDLFGANRNARAAAAARLEAADLSVAAARLVMQEAIARAYVELRYQQASIALTRRSLESRRKSLELTRVQVQSGTAGRLELLQAEQLVAEGEAQLPGFETGFDQALISLATLTAQRVSELRPRLERGAPQPAPRYRASVGVPADVLRARPDVALAERSYAASVFEIGVAQAAFYPSISLSGTVTPAHIRRGGSITAWTVGPALDLPIFTGGANRANLRGAEARAVQAKLAWEAAVLVAIDEVESALAAYNRDARNIAAQTHLVETSAETVELARANYSLGEGDFMEVLDAERSALSAQQSLAAAQAQRADDFITLSAAAGGLN</sequence>
<dbReference type="AlphaFoldDB" id="A0A285SJ80"/>
<dbReference type="InterPro" id="IPR006311">
    <property type="entry name" value="TAT_signal"/>
</dbReference>
<evidence type="ECO:0000256" key="2">
    <source>
        <dbReference type="RuleBase" id="RU362097"/>
    </source>
</evidence>
<dbReference type="GO" id="GO:0005886">
    <property type="term" value="C:plasma membrane"/>
    <property type="evidence" value="ECO:0007669"/>
    <property type="project" value="UniProtKB-SubCell"/>
</dbReference>
<feature type="signal peptide" evidence="2">
    <location>
        <begin position="1"/>
        <end position="29"/>
    </location>
</feature>
<dbReference type="Gene3D" id="2.20.200.10">
    <property type="entry name" value="Outer membrane efflux proteins (OEP)"/>
    <property type="match status" value="1"/>
</dbReference>
<protein>
    <submittedName>
        <fullName evidence="3">Multidrug efflux system outer membrane protein</fullName>
    </submittedName>
</protein>
<comment type="subcellular location">
    <subcellularLocation>
        <location evidence="2">Cell membrane</location>
        <topology evidence="2">Lipid-anchor</topology>
    </subcellularLocation>
</comment>
<keyword evidence="2" id="KW-0564">Palmitate</keyword>
<evidence type="ECO:0000256" key="1">
    <source>
        <dbReference type="ARBA" id="ARBA00007613"/>
    </source>
</evidence>
<keyword evidence="2" id="KW-1134">Transmembrane beta strand</keyword>
<dbReference type="InterPro" id="IPR010131">
    <property type="entry name" value="MdtP/NodT-like"/>
</dbReference>
<dbReference type="Pfam" id="PF02321">
    <property type="entry name" value="OEP"/>
    <property type="match status" value="2"/>
</dbReference>
<accession>A0A285SJ80</accession>
<gene>
    <name evidence="3" type="ORF">SAMN05877831_106116</name>
</gene>
<proteinExistence type="inferred from homology"/>
<name>A0A285SJ80_9RHOB</name>
<keyword evidence="2" id="KW-0449">Lipoprotein</keyword>
<dbReference type="SUPFAM" id="SSF56954">
    <property type="entry name" value="Outer membrane efflux proteins (OEP)"/>
    <property type="match status" value="1"/>
</dbReference>
<dbReference type="EMBL" id="OBMT01000006">
    <property type="protein sequence ID" value="SOC08002.1"/>
    <property type="molecule type" value="Genomic_DNA"/>
</dbReference>
<evidence type="ECO:0000313" key="4">
    <source>
        <dbReference type="Proteomes" id="UP000219111"/>
    </source>
</evidence>
<dbReference type="OrthoDB" id="7181739at2"/>
<dbReference type="Gene3D" id="1.20.1600.10">
    <property type="entry name" value="Outer membrane efflux proteins (OEP)"/>
    <property type="match status" value="1"/>
</dbReference>
<dbReference type="PROSITE" id="PS51318">
    <property type="entry name" value="TAT"/>
    <property type="match status" value="1"/>
</dbReference>
<dbReference type="InterPro" id="IPR003423">
    <property type="entry name" value="OMP_efflux"/>
</dbReference>
<reference evidence="4" key="1">
    <citation type="submission" date="2017-08" db="EMBL/GenBank/DDBJ databases">
        <authorList>
            <person name="Varghese N."/>
            <person name="Submissions S."/>
        </authorList>
    </citation>
    <scope>NUCLEOTIDE SEQUENCE [LARGE SCALE GENOMIC DNA]</scope>
    <source>
        <strain evidence="4">JA276</strain>
    </source>
</reference>
<dbReference type="GO" id="GO:0015562">
    <property type="term" value="F:efflux transmembrane transporter activity"/>
    <property type="evidence" value="ECO:0007669"/>
    <property type="project" value="InterPro"/>
</dbReference>
<dbReference type="Proteomes" id="UP000219111">
    <property type="component" value="Unassembled WGS sequence"/>
</dbReference>